<dbReference type="EMBL" id="CP043450">
    <property type="protein sequence ID" value="QEM09099.1"/>
    <property type="molecule type" value="Genomic_DNA"/>
</dbReference>
<dbReference type="Gene3D" id="3.55.50.30">
    <property type="match status" value="1"/>
</dbReference>
<feature type="domain" description="Protein FecR C-terminal" evidence="2">
    <location>
        <begin position="130"/>
        <end position="198"/>
    </location>
</feature>
<dbReference type="KEGG" id="mrub:DEO27_003400"/>
<feature type="domain" description="FecR protein" evidence="1">
    <location>
        <begin position="13"/>
        <end position="88"/>
    </location>
</feature>
<dbReference type="InterPro" id="IPR006860">
    <property type="entry name" value="FecR"/>
</dbReference>
<proteinExistence type="predicted"/>
<name>A0A5C1HU55_9SPHI</name>
<reference evidence="3" key="1">
    <citation type="submission" date="2019-08" db="EMBL/GenBank/DDBJ databases">
        <title>Comparative genome analysis confer to the adaptation heavy metal polluted environment.</title>
        <authorList>
            <person name="Li Y."/>
        </authorList>
    </citation>
    <scope>NUCLEOTIDE SEQUENCE [LARGE SCALE GENOMIC DNA]</scope>
    <source>
        <strain evidence="3">P1</strain>
    </source>
</reference>
<evidence type="ECO:0000259" key="1">
    <source>
        <dbReference type="Pfam" id="PF04773"/>
    </source>
</evidence>
<sequence length="200" mass="22648">MAAEPARRHQGLLNNSSSLTYPTTFRGQIQRRVSLTGEAYFEVAKDKAHPFVVSGSGQEVKVLGTHFNIKSFKEDQLVRTTLLEGRVNVGSIDKRFHRLLLPGQQARFSGNNLDVAQVNAEMVIAWKNGYFRFDNTPIEQVMREIARWYDIDVRFDGPLPTEKLSGRISRSKNISKVLSALEASKTVHFKVEGRRVTVMK</sequence>
<keyword evidence="4" id="KW-1185">Reference proteome</keyword>
<dbReference type="AlphaFoldDB" id="A0A5C1HU55"/>
<dbReference type="OrthoDB" id="1099963at2"/>
<dbReference type="RefSeq" id="WP_112569737.1">
    <property type="nucleotide sequence ID" value="NZ_CP043450.1"/>
</dbReference>
<dbReference type="Proteomes" id="UP000251402">
    <property type="component" value="Chromosome"/>
</dbReference>
<dbReference type="PANTHER" id="PTHR30273">
    <property type="entry name" value="PERIPLASMIC SIGNAL SENSOR AND SIGMA FACTOR ACTIVATOR FECR-RELATED"/>
    <property type="match status" value="1"/>
</dbReference>
<dbReference type="Gene3D" id="2.60.120.1440">
    <property type="match status" value="1"/>
</dbReference>
<evidence type="ECO:0000259" key="2">
    <source>
        <dbReference type="Pfam" id="PF16344"/>
    </source>
</evidence>
<dbReference type="PANTHER" id="PTHR30273:SF2">
    <property type="entry name" value="PROTEIN FECR"/>
    <property type="match status" value="1"/>
</dbReference>
<protein>
    <submittedName>
        <fullName evidence="3">FecR family protein</fullName>
    </submittedName>
</protein>
<dbReference type="Pfam" id="PF04773">
    <property type="entry name" value="FecR"/>
    <property type="match status" value="1"/>
</dbReference>
<evidence type="ECO:0000313" key="3">
    <source>
        <dbReference type="EMBL" id="QEM09099.1"/>
    </source>
</evidence>
<dbReference type="InterPro" id="IPR032508">
    <property type="entry name" value="FecR_C"/>
</dbReference>
<gene>
    <name evidence="3" type="ORF">DEO27_003400</name>
</gene>
<dbReference type="InterPro" id="IPR012373">
    <property type="entry name" value="Ferrdict_sens_TM"/>
</dbReference>
<evidence type="ECO:0000313" key="4">
    <source>
        <dbReference type="Proteomes" id="UP000251402"/>
    </source>
</evidence>
<dbReference type="GO" id="GO:0016989">
    <property type="term" value="F:sigma factor antagonist activity"/>
    <property type="evidence" value="ECO:0007669"/>
    <property type="project" value="TreeGrafter"/>
</dbReference>
<organism evidence="3 4">
    <name type="scientific">Mucilaginibacter rubeus</name>
    <dbReference type="NCBI Taxonomy" id="2027860"/>
    <lineage>
        <taxon>Bacteria</taxon>
        <taxon>Pseudomonadati</taxon>
        <taxon>Bacteroidota</taxon>
        <taxon>Sphingobacteriia</taxon>
        <taxon>Sphingobacteriales</taxon>
        <taxon>Sphingobacteriaceae</taxon>
        <taxon>Mucilaginibacter</taxon>
    </lineage>
</organism>
<dbReference type="Pfam" id="PF16344">
    <property type="entry name" value="FecR_C"/>
    <property type="match status" value="1"/>
</dbReference>
<accession>A0A5C1HU55</accession>